<feature type="region of interest" description="Disordered" evidence="1">
    <location>
        <begin position="45"/>
        <end position="132"/>
    </location>
</feature>
<sequence length="132" mass="13848">ECPCSPPPSLRAQTAAGGDELAACLMYLPGACQRLEGERVRFRQLAGTGPSDLPGAVSPRTGPGPALFSPDATSSSPQKVARPKLGNSLGSLKELSFQPSTDMGWAQQDSDIKKEAEEGKCSDDKAMEPTEE</sequence>
<feature type="non-terminal residue" evidence="2">
    <location>
        <position position="1"/>
    </location>
</feature>
<dbReference type="Proteomes" id="UP000654075">
    <property type="component" value="Unassembled WGS sequence"/>
</dbReference>
<feature type="non-terminal residue" evidence="2">
    <location>
        <position position="132"/>
    </location>
</feature>
<feature type="compositionally biased region" description="Basic and acidic residues" evidence="1">
    <location>
        <begin position="110"/>
        <end position="132"/>
    </location>
</feature>
<protein>
    <submittedName>
        <fullName evidence="2">Uncharacterized protein</fullName>
    </submittedName>
</protein>
<evidence type="ECO:0000313" key="3">
    <source>
        <dbReference type="Proteomes" id="UP000654075"/>
    </source>
</evidence>
<comment type="caution">
    <text evidence="2">The sequence shown here is derived from an EMBL/GenBank/DDBJ whole genome shotgun (WGS) entry which is preliminary data.</text>
</comment>
<evidence type="ECO:0000256" key="1">
    <source>
        <dbReference type="SAM" id="MobiDB-lite"/>
    </source>
</evidence>
<name>A0A813GQB0_POLGL</name>
<dbReference type="AlphaFoldDB" id="A0A813GQB0"/>
<accession>A0A813GQB0</accession>
<evidence type="ECO:0000313" key="2">
    <source>
        <dbReference type="EMBL" id="CAE8627262.1"/>
    </source>
</evidence>
<dbReference type="EMBL" id="CAJNNV010029137">
    <property type="protein sequence ID" value="CAE8627262.1"/>
    <property type="molecule type" value="Genomic_DNA"/>
</dbReference>
<proteinExistence type="predicted"/>
<gene>
    <name evidence="2" type="ORF">PGLA1383_LOCUS44065</name>
</gene>
<reference evidence="2" key="1">
    <citation type="submission" date="2021-02" db="EMBL/GenBank/DDBJ databases">
        <authorList>
            <person name="Dougan E. K."/>
            <person name="Rhodes N."/>
            <person name="Thang M."/>
            <person name="Chan C."/>
        </authorList>
    </citation>
    <scope>NUCLEOTIDE SEQUENCE</scope>
</reference>
<keyword evidence="3" id="KW-1185">Reference proteome</keyword>
<organism evidence="2 3">
    <name type="scientific">Polarella glacialis</name>
    <name type="common">Dinoflagellate</name>
    <dbReference type="NCBI Taxonomy" id="89957"/>
    <lineage>
        <taxon>Eukaryota</taxon>
        <taxon>Sar</taxon>
        <taxon>Alveolata</taxon>
        <taxon>Dinophyceae</taxon>
        <taxon>Suessiales</taxon>
        <taxon>Suessiaceae</taxon>
        <taxon>Polarella</taxon>
    </lineage>
</organism>